<dbReference type="EMBL" id="JACHVA010000137">
    <property type="protein sequence ID" value="MBC2603968.1"/>
    <property type="molecule type" value="Genomic_DNA"/>
</dbReference>
<dbReference type="AlphaFoldDB" id="A0A7X1B1M6"/>
<proteinExistence type="inferred from homology"/>
<organism evidence="4 5">
    <name type="scientific">Puniceicoccus vermicola</name>
    <dbReference type="NCBI Taxonomy" id="388746"/>
    <lineage>
        <taxon>Bacteria</taxon>
        <taxon>Pseudomonadati</taxon>
        <taxon>Verrucomicrobiota</taxon>
        <taxon>Opitutia</taxon>
        <taxon>Puniceicoccales</taxon>
        <taxon>Puniceicoccaceae</taxon>
        <taxon>Puniceicoccus</taxon>
    </lineage>
</organism>
<evidence type="ECO:0000256" key="2">
    <source>
        <dbReference type="ARBA" id="ARBA00022801"/>
    </source>
</evidence>
<dbReference type="Gene3D" id="3.40.720.10">
    <property type="entry name" value="Alkaline Phosphatase, subunit A"/>
    <property type="match status" value="1"/>
</dbReference>
<dbReference type="SUPFAM" id="SSF53649">
    <property type="entry name" value="Alkaline phosphatase-like"/>
    <property type="match status" value="1"/>
</dbReference>
<evidence type="ECO:0000259" key="3">
    <source>
        <dbReference type="Pfam" id="PF00884"/>
    </source>
</evidence>
<dbReference type="InterPro" id="IPR000917">
    <property type="entry name" value="Sulfatase_N"/>
</dbReference>
<dbReference type="Pfam" id="PF00884">
    <property type="entry name" value="Sulfatase"/>
    <property type="match status" value="1"/>
</dbReference>
<comment type="caution">
    <text evidence="4">The sequence shown here is derived from an EMBL/GenBank/DDBJ whole genome shotgun (WGS) entry which is preliminary data.</text>
</comment>
<accession>A0A7X1B1M6</accession>
<evidence type="ECO:0000313" key="4">
    <source>
        <dbReference type="EMBL" id="MBC2603968.1"/>
    </source>
</evidence>
<dbReference type="PANTHER" id="PTHR42693">
    <property type="entry name" value="ARYLSULFATASE FAMILY MEMBER"/>
    <property type="match status" value="1"/>
</dbReference>
<evidence type="ECO:0000256" key="1">
    <source>
        <dbReference type="ARBA" id="ARBA00008779"/>
    </source>
</evidence>
<dbReference type="PANTHER" id="PTHR42693:SF53">
    <property type="entry name" value="ENDO-4-O-SULFATASE"/>
    <property type="match status" value="1"/>
</dbReference>
<dbReference type="RefSeq" id="WP_185694588.1">
    <property type="nucleotide sequence ID" value="NZ_JACHVA010000137.1"/>
</dbReference>
<dbReference type="InterPro" id="IPR050738">
    <property type="entry name" value="Sulfatase"/>
</dbReference>
<dbReference type="InterPro" id="IPR017850">
    <property type="entry name" value="Alkaline_phosphatase_core_sf"/>
</dbReference>
<gene>
    <name evidence="4" type="ORF">H5P30_19480</name>
</gene>
<feature type="domain" description="Sulfatase N-terminal" evidence="3">
    <location>
        <begin position="2"/>
        <end position="291"/>
    </location>
</feature>
<keyword evidence="5" id="KW-1185">Reference proteome</keyword>
<name>A0A7X1B1M6_9BACT</name>
<dbReference type="CDD" id="cd16027">
    <property type="entry name" value="SGSH"/>
    <property type="match status" value="1"/>
</dbReference>
<evidence type="ECO:0000313" key="5">
    <source>
        <dbReference type="Proteomes" id="UP000525652"/>
    </source>
</evidence>
<dbReference type="GO" id="GO:0004065">
    <property type="term" value="F:arylsulfatase activity"/>
    <property type="evidence" value="ECO:0007669"/>
    <property type="project" value="TreeGrafter"/>
</dbReference>
<protein>
    <submittedName>
        <fullName evidence="4">Sulfatase</fullName>
    </submittedName>
</protein>
<reference evidence="4 5" key="1">
    <citation type="submission" date="2020-07" db="EMBL/GenBank/DDBJ databases">
        <authorList>
            <person name="Feng X."/>
        </authorList>
    </citation>
    <scope>NUCLEOTIDE SEQUENCE [LARGE SCALE GENOMIC DNA]</scope>
    <source>
        <strain evidence="4 5">JCM14086</strain>
    </source>
</reference>
<keyword evidence="2" id="KW-0378">Hydrolase</keyword>
<sequence length="447" mass="50323">MNVALIIADDWSPIAGCYGDPTIKTPNIDALATRGTVFNQAYCTTPSCAASRANILTGMYSHQHRQYGHSHGFHNFRTWEEAVSLPAILKNAGMKSGLAGKTHIAPPRVYPFTAWHETTSPQYPLFSNSSVTRDVRTCLKEISGTSFYMHCASGYPHRTEENFDKSIHPSEFKDVDIHYEPDTIPVPEYLPDTPGVREDLADYYRFISRFDSFVGDVIQEIDSHGHRDDTMIILLSDHGMPFPGAKASPFEAGHHCPLIIAHPKALGAGQYCDTPVNWTDILPTILHAMDVPDQHHPKNLCGMNLIPLLTSSAGLERELIFDSHTFHGVANYFPYRAARGPKYKYLRCLAPDVRSPMATDLYDSKSYQSILATGGAQCRPMDRLQNHWPEALFDLEIDPQETTNLVDAPELQPIVEEYRAQLTEMRLKTKDPWLEVDFQEGRLSNYR</sequence>
<dbReference type="Proteomes" id="UP000525652">
    <property type="component" value="Unassembled WGS sequence"/>
</dbReference>
<comment type="similarity">
    <text evidence="1">Belongs to the sulfatase family.</text>
</comment>